<evidence type="ECO:0000313" key="2">
    <source>
        <dbReference type="RefSeq" id="XP_022149258.1"/>
    </source>
</evidence>
<dbReference type="OrthoDB" id="1852153at2759"/>
<sequence length="152" mass="17031">MDVWSWISELPNSDEWTHSNSTFVFDLASQGNGKSSPSIQLKAERSSGADSDAFLNFAVLLNGFGSITELKTVWVSDTCPLSSEKPFLPLVLQLLREIISRSPTGQKSTCPRSRLQKLKPEPVSWIMDSHSPESFSSFFNLVFLIRLFWVCA</sequence>
<dbReference type="KEGG" id="mcha:111017722"/>
<dbReference type="Proteomes" id="UP000504603">
    <property type="component" value="Unplaced"/>
</dbReference>
<keyword evidence="1" id="KW-1185">Reference proteome</keyword>
<proteinExistence type="predicted"/>
<dbReference type="GeneID" id="111017722"/>
<evidence type="ECO:0000313" key="1">
    <source>
        <dbReference type="Proteomes" id="UP000504603"/>
    </source>
</evidence>
<protein>
    <submittedName>
        <fullName evidence="2">Uncharacterized protein LOC111017722</fullName>
    </submittedName>
</protein>
<reference evidence="2" key="1">
    <citation type="submission" date="2025-08" db="UniProtKB">
        <authorList>
            <consortium name="RefSeq"/>
        </authorList>
    </citation>
    <scope>IDENTIFICATION</scope>
</reference>
<name>A0A6J1D6C1_MOMCH</name>
<gene>
    <name evidence="2" type="primary">LOC111017722</name>
</gene>
<dbReference type="PANTHER" id="PTHR31439">
    <property type="entry name" value="EXPRESSED PROTEIN"/>
    <property type="match status" value="1"/>
</dbReference>
<accession>A0A6J1D6C1</accession>
<dbReference type="PANTHER" id="PTHR31439:SF7">
    <property type="entry name" value="EXPRESSED PROTEIN"/>
    <property type="match status" value="1"/>
</dbReference>
<dbReference type="AlphaFoldDB" id="A0A6J1D6C1"/>
<feature type="non-terminal residue" evidence="2">
    <location>
        <position position="152"/>
    </location>
</feature>
<dbReference type="RefSeq" id="XP_022149258.1">
    <property type="nucleotide sequence ID" value="XM_022293566.1"/>
</dbReference>
<organism evidence="1 2">
    <name type="scientific">Momordica charantia</name>
    <name type="common">Bitter gourd</name>
    <name type="synonym">Balsam pear</name>
    <dbReference type="NCBI Taxonomy" id="3673"/>
    <lineage>
        <taxon>Eukaryota</taxon>
        <taxon>Viridiplantae</taxon>
        <taxon>Streptophyta</taxon>
        <taxon>Embryophyta</taxon>
        <taxon>Tracheophyta</taxon>
        <taxon>Spermatophyta</taxon>
        <taxon>Magnoliopsida</taxon>
        <taxon>eudicotyledons</taxon>
        <taxon>Gunneridae</taxon>
        <taxon>Pentapetalae</taxon>
        <taxon>rosids</taxon>
        <taxon>fabids</taxon>
        <taxon>Cucurbitales</taxon>
        <taxon>Cucurbitaceae</taxon>
        <taxon>Momordiceae</taxon>
        <taxon>Momordica</taxon>
    </lineage>
</organism>